<evidence type="ECO:0000313" key="2">
    <source>
        <dbReference type="Proteomes" id="UP000195321"/>
    </source>
</evidence>
<dbReference type="Gene3D" id="3.40.1350.10">
    <property type="match status" value="1"/>
</dbReference>
<reference evidence="1 2" key="1">
    <citation type="submission" date="2017-02" db="EMBL/GenBank/DDBJ databases">
        <title>Bacillus pseudomycoides isolate FSL K6-0042.</title>
        <authorList>
            <person name="Kovac J."/>
        </authorList>
    </citation>
    <scope>NUCLEOTIDE SEQUENCE [LARGE SCALE GENOMIC DNA]</scope>
    <source>
        <strain evidence="1 2">FSL K6-0042</strain>
    </source>
</reference>
<dbReference type="Proteomes" id="UP000195321">
    <property type="component" value="Unassembled WGS sequence"/>
</dbReference>
<dbReference type="InterPro" id="IPR029470">
    <property type="entry name" value="PDDEXK_4"/>
</dbReference>
<organism evidence="1 2">
    <name type="scientific">Bacillus pseudomycoides</name>
    <dbReference type="NCBI Taxonomy" id="64104"/>
    <lineage>
        <taxon>Bacteria</taxon>
        <taxon>Bacillati</taxon>
        <taxon>Bacillota</taxon>
        <taxon>Bacilli</taxon>
        <taxon>Bacillales</taxon>
        <taxon>Bacillaceae</taxon>
        <taxon>Bacillus</taxon>
        <taxon>Bacillus cereus group</taxon>
    </lineage>
</organism>
<gene>
    <name evidence="1" type="ORF">BW425_21245</name>
</gene>
<protein>
    <recommendedName>
        <fullName evidence="3">PD-(D/E)XK nuclease superfamily protein</fullName>
    </recommendedName>
</protein>
<dbReference type="InterPro" id="IPR011856">
    <property type="entry name" value="tRNA_endonuc-like_dom_sf"/>
</dbReference>
<dbReference type="GO" id="GO:0003676">
    <property type="term" value="F:nucleic acid binding"/>
    <property type="evidence" value="ECO:0007669"/>
    <property type="project" value="InterPro"/>
</dbReference>
<evidence type="ECO:0008006" key="3">
    <source>
        <dbReference type="Google" id="ProtNLM"/>
    </source>
</evidence>
<name>A0A1Y3MID6_9BACI</name>
<dbReference type="AlphaFoldDB" id="A0A1Y3MID6"/>
<evidence type="ECO:0000313" key="1">
    <source>
        <dbReference type="EMBL" id="OUM46923.1"/>
    </source>
</evidence>
<accession>A0A1Y3MID6</accession>
<dbReference type="EMBL" id="MWPX01000032">
    <property type="protein sequence ID" value="OUM46923.1"/>
    <property type="molecule type" value="Genomic_DNA"/>
</dbReference>
<dbReference type="Pfam" id="PF14281">
    <property type="entry name" value="PDDEXK_4"/>
    <property type="match status" value="1"/>
</dbReference>
<dbReference type="RefSeq" id="WP_088094405.1">
    <property type="nucleotide sequence ID" value="NZ_JBALMA010000075.1"/>
</dbReference>
<comment type="caution">
    <text evidence="1">The sequence shown here is derived from an EMBL/GenBank/DDBJ whole genome shotgun (WGS) entry which is preliminary data.</text>
</comment>
<sequence length="619" mass="72241">MDYNFEILSLLDNSIEFEKLHSKFNRFNPFKILKVDKFEIRHSNMISWLLDPKGNHHLSSFFVNKLLSKTFVKIENEDLISKYNFIKLHKQSLEDLEVFREVQTSKNKRIDILAISESQKIVILIENKYKSSESDGQLQNYLDFVNDKYEGYTIIPIFLSLDGSTPSHKEYFILDYGDILNILKGQLEINSEYTSSTIKDFLSYYIDILEGELVRDEEDIELALTIYKNHKDAVDFLCLSGDGKVAGKFANNNLLDMVKGLSVEEKEDLRKIYMNYAETLTFIREAGNSVMRESFLQFVDQNQIPNDCYHEHIRIPSFIFPEWKQLDDVVGVPTHEWWLNNALITWFERKADGRMKLIIEVGPLEYKQRLKLLCKLEENGINIKGRSKESGSMYTRIYAGYEKISDWADQDEILRVMNEMYNDSSFNEVIAAVSETIQGIIYEQENEEDPVSENAGLKSNQTEKDTLANAFQLFVHQQGFQGDFYNIHHRLPSFIMPEFRLLEEQFGVPKWNWWFNNCVVMWFERLKDNRLKFTIEIGPLEFHKRIALLTRLEDRGIKISARAKKPEAAYTRIYTSTFNISDWSNDEEVVGVMNELFGQEECQGVISLLTEIAGSKVLG</sequence>
<proteinExistence type="predicted"/>